<reference evidence="1 2" key="1">
    <citation type="submission" date="2023-12" db="EMBL/GenBank/DDBJ databases">
        <title>Baltic Sea Cyanobacteria.</title>
        <authorList>
            <person name="Delbaje E."/>
            <person name="Fewer D.P."/>
            <person name="Shishido T.K."/>
        </authorList>
    </citation>
    <scope>NUCLEOTIDE SEQUENCE [LARGE SCALE GENOMIC DNA]</scope>
    <source>
        <strain evidence="1 2">UHCC 0370</strain>
    </source>
</reference>
<sequence>MPTLDHYEYVQCLDTTNYGDGDRLWEIECWGDRLDIMNYGSGDQLCEDRVLRRSARYCDLWWWRSPLWR</sequence>
<dbReference type="EMBL" id="JAYGIE010000135">
    <property type="protein sequence ID" value="MEA5480584.1"/>
    <property type="molecule type" value="Genomic_DNA"/>
</dbReference>
<evidence type="ECO:0000313" key="2">
    <source>
        <dbReference type="Proteomes" id="UP001301388"/>
    </source>
</evidence>
<proteinExistence type="predicted"/>
<accession>A0ABU5TQN7</accession>
<evidence type="ECO:0000313" key="1">
    <source>
        <dbReference type="EMBL" id="MEA5480584.1"/>
    </source>
</evidence>
<comment type="caution">
    <text evidence="1">The sequence shown here is derived from an EMBL/GenBank/DDBJ whole genome shotgun (WGS) entry which is preliminary data.</text>
</comment>
<dbReference type="Proteomes" id="UP001301388">
    <property type="component" value="Unassembled WGS sequence"/>
</dbReference>
<gene>
    <name evidence="1" type="ORF">VB774_23355</name>
</gene>
<keyword evidence="2" id="KW-1185">Reference proteome</keyword>
<dbReference type="RefSeq" id="WP_323263549.1">
    <property type="nucleotide sequence ID" value="NZ_JAYGIE010000135.1"/>
</dbReference>
<name>A0ABU5TQN7_9CYAN</name>
<protein>
    <submittedName>
        <fullName evidence="1">Uncharacterized protein</fullName>
    </submittedName>
</protein>
<organism evidence="1 2">
    <name type="scientific">Pseudanabaena galeata UHCC 0370</name>
    <dbReference type="NCBI Taxonomy" id="3110310"/>
    <lineage>
        <taxon>Bacteria</taxon>
        <taxon>Bacillati</taxon>
        <taxon>Cyanobacteriota</taxon>
        <taxon>Cyanophyceae</taxon>
        <taxon>Pseudanabaenales</taxon>
        <taxon>Pseudanabaenaceae</taxon>
        <taxon>Pseudanabaena</taxon>
    </lineage>
</organism>